<organism evidence="1 2">
    <name type="scientific">Porites evermanni</name>
    <dbReference type="NCBI Taxonomy" id="104178"/>
    <lineage>
        <taxon>Eukaryota</taxon>
        <taxon>Metazoa</taxon>
        <taxon>Cnidaria</taxon>
        <taxon>Anthozoa</taxon>
        <taxon>Hexacorallia</taxon>
        <taxon>Scleractinia</taxon>
        <taxon>Fungiina</taxon>
        <taxon>Poritidae</taxon>
        <taxon>Porites</taxon>
    </lineage>
</organism>
<keyword evidence="2" id="KW-1185">Reference proteome</keyword>
<evidence type="ECO:0000313" key="2">
    <source>
        <dbReference type="Proteomes" id="UP001159427"/>
    </source>
</evidence>
<evidence type="ECO:0000313" key="1">
    <source>
        <dbReference type="EMBL" id="CAH3028999.1"/>
    </source>
</evidence>
<reference evidence="1 2" key="1">
    <citation type="submission" date="2022-05" db="EMBL/GenBank/DDBJ databases">
        <authorList>
            <consortium name="Genoscope - CEA"/>
            <person name="William W."/>
        </authorList>
    </citation>
    <scope>NUCLEOTIDE SEQUENCE [LARGE SCALE GENOMIC DNA]</scope>
</reference>
<dbReference type="EMBL" id="CALNXI010000546">
    <property type="protein sequence ID" value="CAH3028999.1"/>
    <property type="molecule type" value="Genomic_DNA"/>
</dbReference>
<comment type="caution">
    <text evidence="1">The sequence shown here is derived from an EMBL/GenBank/DDBJ whole genome shotgun (WGS) entry which is preliminary data.</text>
</comment>
<name>A0ABN8MH49_9CNID</name>
<accession>A0ABN8MH49</accession>
<dbReference type="Proteomes" id="UP001159427">
    <property type="component" value="Unassembled WGS sequence"/>
</dbReference>
<proteinExistence type="predicted"/>
<gene>
    <name evidence="1" type="ORF">PEVE_00035336</name>
</gene>
<sequence length="98" mass="11332">MERCISGIRTWMLTDKLKLNDDKTEFMLIGTKQQLSKVNIDCLTVGSIDVVPTLGDRAFSSAAPNLWNNLPLHIRLEDNFERFKSLLKTHFFRLAFDM</sequence>
<evidence type="ECO:0008006" key="3">
    <source>
        <dbReference type="Google" id="ProtNLM"/>
    </source>
</evidence>
<protein>
    <recommendedName>
        <fullName evidence="3">Reverse transcriptase domain-containing protein</fullName>
    </recommendedName>
</protein>